<organism evidence="1 2">
    <name type="scientific">Spirosoma validum</name>
    <dbReference type="NCBI Taxonomy" id="2771355"/>
    <lineage>
        <taxon>Bacteria</taxon>
        <taxon>Pseudomonadati</taxon>
        <taxon>Bacteroidota</taxon>
        <taxon>Cytophagia</taxon>
        <taxon>Cytophagales</taxon>
        <taxon>Cytophagaceae</taxon>
        <taxon>Spirosoma</taxon>
    </lineage>
</organism>
<dbReference type="Proteomes" id="UP000653797">
    <property type="component" value="Unassembled WGS sequence"/>
</dbReference>
<dbReference type="RefSeq" id="WP_191037798.1">
    <property type="nucleotide sequence ID" value="NZ_JACXAA010000001.1"/>
</dbReference>
<dbReference type="EMBL" id="JACXAA010000001">
    <property type="protein sequence ID" value="MBD2752187.1"/>
    <property type="molecule type" value="Genomic_DNA"/>
</dbReference>
<name>A0A927AYU7_9BACT</name>
<evidence type="ECO:0000313" key="1">
    <source>
        <dbReference type="EMBL" id="MBD2752187.1"/>
    </source>
</evidence>
<protein>
    <submittedName>
        <fullName evidence="1">Uncharacterized protein</fullName>
    </submittedName>
</protein>
<gene>
    <name evidence="1" type="ORF">IC230_04735</name>
</gene>
<accession>A0A927AYU7</accession>
<comment type="caution">
    <text evidence="1">The sequence shown here is derived from an EMBL/GenBank/DDBJ whole genome shotgun (WGS) entry which is preliminary data.</text>
</comment>
<sequence>MKKIIVVVIGSLLFIAGYSYTRRQAEYAAIQNSVIKPTQAKIPVLLPFKSLPTFGISTERGHV</sequence>
<dbReference type="AlphaFoldDB" id="A0A927AYU7"/>
<proteinExistence type="predicted"/>
<evidence type="ECO:0000313" key="2">
    <source>
        <dbReference type="Proteomes" id="UP000653797"/>
    </source>
</evidence>
<reference evidence="1" key="1">
    <citation type="submission" date="2020-09" db="EMBL/GenBank/DDBJ databases">
        <authorList>
            <person name="Kim M.K."/>
        </authorList>
    </citation>
    <scope>NUCLEOTIDE SEQUENCE</scope>
    <source>
        <strain evidence="1">BT704</strain>
    </source>
</reference>
<keyword evidence="2" id="KW-1185">Reference proteome</keyword>